<feature type="transmembrane region" description="Helical" evidence="1">
    <location>
        <begin position="33"/>
        <end position="59"/>
    </location>
</feature>
<dbReference type="PANTHER" id="PTHR39165:SF1">
    <property type="entry name" value="DUF456 DOMAIN-CONTAINING PROTEIN"/>
    <property type="match status" value="1"/>
</dbReference>
<protein>
    <submittedName>
        <fullName evidence="2">DUF456 domain-containing protein</fullName>
    </submittedName>
</protein>
<keyword evidence="1" id="KW-0812">Transmembrane</keyword>
<evidence type="ECO:0000256" key="1">
    <source>
        <dbReference type="SAM" id="Phobius"/>
    </source>
</evidence>
<reference evidence="2 3" key="1">
    <citation type="submission" date="2020-05" db="EMBL/GenBank/DDBJ databases">
        <title>Complete genome sequence of Gemmatimonas greenlandica TET16.</title>
        <authorList>
            <person name="Zeng Y."/>
        </authorList>
    </citation>
    <scope>NUCLEOTIDE SEQUENCE [LARGE SCALE GENOMIC DNA]</scope>
    <source>
        <strain evidence="2 3">TET16</strain>
    </source>
</reference>
<dbReference type="EMBL" id="CP053085">
    <property type="protein sequence ID" value="QJR35885.1"/>
    <property type="molecule type" value="Genomic_DNA"/>
</dbReference>
<evidence type="ECO:0000313" key="3">
    <source>
        <dbReference type="Proteomes" id="UP000500938"/>
    </source>
</evidence>
<dbReference type="Pfam" id="PF04306">
    <property type="entry name" value="DUF456"/>
    <property type="match status" value="1"/>
</dbReference>
<dbReference type="Proteomes" id="UP000500938">
    <property type="component" value="Chromosome"/>
</dbReference>
<proteinExistence type="predicted"/>
<gene>
    <name evidence="2" type="ORF">HKW67_10365</name>
</gene>
<sequence>MLSLALLGAALAGGLILIPLGLPGLWVMLGAALLHWVLVPLGGIGVWTMAGAGALVVAAEVLEFTISARYTRKYGGSRRASWGAVIGGLVGAVVGIPVPVVGSLIGAFAGAFLGALVAELSVARDSRGAPVRVATGALVGRVVAAAAKVGIGVVVAVLVMAAAVVGN</sequence>
<name>A0A6M4IPD5_9BACT</name>
<feature type="transmembrane region" description="Helical" evidence="1">
    <location>
        <begin position="80"/>
        <end position="98"/>
    </location>
</feature>
<dbReference type="RefSeq" id="WP_171225316.1">
    <property type="nucleotide sequence ID" value="NZ_CP053085.1"/>
</dbReference>
<accession>A0A6M4IPD5</accession>
<keyword evidence="1" id="KW-1133">Transmembrane helix</keyword>
<dbReference type="InterPro" id="IPR007403">
    <property type="entry name" value="DUF456"/>
</dbReference>
<dbReference type="AlphaFoldDB" id="A0A6M4IPD5"/>
<dbReference type="PANTHER" id="PTHR39165">
    <property type="entry name" value="IG HYPOTHETICAL 17883"/>
    <property type="match status" value="1"/>
</dbReference>
<evidence type="ECO:0000313" key="2">
    <source>
        <dbReference type="EMBL" id="QJR35885.1"/>
    </source>
</evidence>
<keyword evidence="1" id="KW-0472">Membrane</keyword>
<keyword evidence="3" id="KW-1185">Reference proteome</keyword>
<feature type="transmembrane region" description="Helical" evidence="1">
    <location>
        <begin position="104"/>
        <end position="122"/>
    </location>
</feature>
<dbReference type="KEGG" id="ggr:HKW67_10365"/>
<organism evidence="2 3">
    <name type="scientific">Gemmatimonas groenlandica</name>
    <dbReference type="NCBI Taxonomy" id="2732249"/>
    <lineage>
        <taxon>Bacteria</taxon>
        <taxon>Pseudomonadati</taxon>
        <taxon>Gemmatimonadota</taxon>
        <taxon>Gemmatimonadia</taxon>
        <taxon>Gemmatimonadales</taxon>
        <taxon>Gemmatimonadaceae</taxon>
        <taxon>Gemmatimonas</taxon>
    </lineage>
</organism>
<feature type="transmembrane region" description="Helical" evidence="1">
    <location>
        <begin position="142"/>
        <end position="165"/>
    </location>
</feature>